<dbReference type="PANTHER" id="PTHR36115">
    <property type="entry name" value="PROLINE-RICH ANTIGEN HOMOLOG-RELATED"/>
    <property type="match status" value="1"/>
</dbReference>
<feature type="domain" description="RDD" evidence="7">
    <location>
        <begin position="25"/>
        <end position="135"/>
    </location>
</feature>
<keyword evidence="2" id="KW-1003">Cell membrane</keyword>
<reference evidence="8 9" key="1">
    <citation type="submission" date="2024-02" db="EMBL/GenBank/DDBJ databases">
        <authorList>
            <person name="Saticioglu I.B."/>
        </authorList>
    </citation>
    <scope>NUCLEOTIDE SEQUENCE [LARGE SCALE GENOMIC DNA]</scope>
    <source>
        <strain evidence="8 9">Mu-86</strain>
    </source>
</reference>
<evidence type="ECO:0000313" key="9">
    <source>
        <dbReference type="Proteomes" id="UP001368654"/>
    </source>
</evidence>
<sequence>MSASPETFPGERLGLPSDGRGSIGKLGRRVGALFVDYIAATIIAAFFGYDQFALPPDAGITLFYPLIVFAVLQVLFLPTMQSSPGHRLFGLTLRRVDGAWVGLWRPIVRTLLLVIVIPAVVWDADHRGFHDKLAGTVLVRR</sequence>
<name>A0ABU8LTF8_9MICO</name>
<evidence type="ECO:0000256" key="5">
    <source>
        <dbReference type="ARBA" id="ARBA00023136"/>
    </source>
</evidence>
<dbReference type="RefSeq" id="WP_337337968.1">
    <property type="nucleotide sequence ID" value="NZ_JBBDGL010000002.1"/>
</dbReference>
<evidence type="ECO:0000256" key="4">
    <source>
        <dbReference type="ARBA" id="ARBA00022989"/>
    </source>
</evidence>
<accession>A0ABU8LTF8</accession>
<organism evidence="8 9">
    <name type="scientific">Microbacterium marmarense</name>
    <dbReference type="NCBI Taxonomy" id="3122051"/>
    <lineage>
        <taxon>Bacteria</taxon>
        <taxon>Bacillati</taxon>
        <taxon>Actinomycetota</taxon>
        <taxon>Actinomycetes</taxon>
        <taxon>Micrococcales</taxon>
        <taxon>Microbacteriaceae</taxon>
        <taxon>Microbacterium</taxon>
    </lineage>
</organism>
<evidence type="ECO:0000256" key="1">
    <source>
        <dbReference type="ARBA" id="ARBA00004651"/>
    </source>
</evidence>
<evidence type="ECO:0000256" key="6">
    <source>
        <dbReference type="SAM" id="Phobius"/>
    </source>
</evidence>
<comment type="caution">
    <text evidence="8">The sequence shown here is derived from an EMBL/GenBank/DDBJ whole genome shotgun (WGS) entry which is preliminary data.</text>
</comment>
<dbReference type="InterPro" id="IPR016795">
    <property type="entry name" value="UCP021697"/>
</dbReference>
<evidence type="ECO:0000256" key="2">
    <source>
        <dbReference type="ARBA" id="ARBA00022475"/>
    </source>
</evidence>
<dbReference type="PANTHER" id="PTHR36115:SF6">
    <property type="entry name" value="PROLINE-RICH ANTIGEN HOMOLOG"/>
    <property type="match status" value="1"/>
</dbReference>
<gene>
    <name evidence="8" type="ORF">WDU96_07975</name>
</gene>
<keyword evidence="5 6" id="KW-0472">Membrane</keyword>
<feature type="transmembrane region" description="Helical" evidence="6">
    <location>
        <begin position="61"/>
        <end position="80"/>
    </location>
</feature>
<dbReference type="Proteomes" id="UP001368654">
    <property type="component" value="Unassembled WGS sequence"/>
</dbReference>
<keyword evidence="9" id="KW-1185">Reference proteome</keyword>
<dbReference type="InterPro" id="IPR010432">
    <property type="entry name" value="RDD"/>
</dbReference>
<keyword evidence="3 6" id="KW-0812">Transmembrane</keyword>
<dbReference type="InterPro" id="IPR051791">
    <property type="entry name" value="Pra-immunoreactive"/>
</dbReference>
<dbReference type="PIRSF" id="PIRSF021697">
    <property type="entry name" value="UCP021697"/>
    <property type="match status" value="1"/>
</dbReference>
<feature type="transmembrane region" description="Helical" evidence="6">
    <location>
        <begin position="101"/>
        <end position="122"/>
    </location>
</feature>
<protein>
    <submittedName>
        <fullName evidence="8">RDD family protein</fullName>
    </submittedName>
</protein>
<keyword evidence="4 6" id="KW-1133">Transmembrane helix</keyword>
<dbReference type="EMBL" id="JBBDGL010000002">
    <property type="protein sequence ID" value="MEJ1155535.1"/>
    <property type="molecule type" value="Genomic_DNA"/>
</dbReference>
<comment type="subcellular location">
    <subcellularLocation>
        <location evidence="1">Cell membrane</location>
        <topology evidence="1">Multi-pass membrane protein</topology>
    </subcellularLocation>
</comment>
<dbReference type="Pfam" id="PF06271">
    <property type="entry name" value="RDD"/>
    <property type="match status" value="1"/>
</dbReference>
<feature type="transmembrane region" description="Helical" evidence="6">
    <location>
        <begin position="30"/>
        <end position="49"/>
    </location>
</feature>
<proteinExistence type="predicted"/>
<evidence type="ECO:0000259" key="7">
    <source>
        <dbReference type="Pfam" id="PF06271"/>
    </source>
</evidence>
<evidence type="ECO:0000313" key="8">
    <source>
        <dbReference type="EMBL" id="MEJ1155535.1"/>
    </source>
</evidence>
<evidence type="ECO:0000256" key="3">
    <source>
        <dbReference type="ARBA" id="ARBA00022692"/>
    </source>
</evidence>